<dbReference type="OrthoDB" id="143892at2759"/>
<feature type="compositionally biased region" description="Basic residues" evidence="1">
    <location>
        <begin position="107"/>
        <end position="123"/>
    </location>
</feature>
<evidence type="ECO:0000313" key="2">
    <source>
        <dbReference type="EMBL" id="KAE9189729.1"/>
    </source>
</evidence>
<sequence>MEPFTCATCAAQAVPPPLTPDGLGLELRQCGCCEALVAYDAFARPHARPGACPCIACANGPNPQLYWHRDEASAPAEPEPDERQQRLALVTLLTMSPSSSTPPPLPPRKKKQCRKSTRGKKKA</sequence>
<gene>
    <name evidence="2" type="ORF">PF005_g19530</name>
</gene>
<reference evidence="2 3" key="1">
    <citation type="submission" date="2018-08" db="EMBL/GenBank/DDBJ databases">
        <title>Genomic investigation of the strawberry pathogen Phytophthora fragariae indicates pathogenicity is determined by transcriptional variation in three key races.</title>
        <authorList>
            <person name="Adams T.M."/>
            <person name="Armitage A.D."/>
            <person name="Sobczyk M.K."/>
            <person name="Bates H.J."/>
            <person name="Dunwell J.M."/>
            <person name="Nellist C.F."/>
            <person name="Harrison R.J."/>
        </authorList>
    </citation>
    <scope>NUCLEOTIDE SEQUENCE [LARGE SCALE GENOMIC DNA]</scope>
    <source>
        <strain evidence="2 3">NOV-27</strain>
    </source>
</reference>
<evidence type="ECO:0000313" key="3">
    <source>
        <dbReference type="Proteomes" id="UP000433483"/>
    </source>
</evidence>
<feature type="region of interest" description="Disordered" evidence="1">
    <location>
        <begin position="92"/>
        <end position="123"/>
    </location>
</feature>
<accession>A0A6A3WRR9</accession>
<keyword evidence="3" id="KW-1185">Reference proteome</keyword>
<dbReference type="Proteomes" id="UP000433483">
    <property type="component" value="Unassembled WGS sequence"/>
</dbReference>
<proteinExistence type="predicted"/>
<organism evidence="2 3">
    <name type="scientific">Phytophthora fragariae</name>
    <dbReference type="NCBI Taxonomy" id="53985"/>
    <lineage>
        <taxon>Eukaryota</taxon>
        <taxon>Sar</taxon>
        <taxon>Stramenopiles</taxon>
        <taxon>Oomycota</taxon>
        <taxon>Peronosporomycetes</taxon>
        <taxon>Peronosporales</taxon>
        <taxon>Peronosporaceae</taxon>
        <taxon>Phytophthora</taxon>
    </lineage>
</organism>
<dbReference type="AlphaFoldDB" id="A0A6A3WRR9"/>
<name>A0A6A3WRR9_9STRA</name>
<protein>
    <submittedName>
        <fullName evidence="2">Uncharacterized protein</fullName>
    </submittedName>
</protein>
<evidence type="ECO:0000256" key="1">
    <source>
        <dbReference type="SAM" id="MobiDB-lite"/>
    </source>
</evidence>
<dbReference type="EMBL" id="QXGB01001502">
    <property type="protein sequence ID" value="KAE9189729.1"/>
    <property type="molecule type" value="Genomic_DNA"/>
</dbReference>
<comment type="caution">
    <text evidence="2">The sequence shown here is derived from an EMBL/GenBank/DDBJ whole genome shotgun (WGS) entry which is preliminary data.</text>
</comment>